<protein>
    <submittedName>
        <fullName evidence="1">Uncharacterized protein</fullName>
    </submittedName>
</protein>
<accession>M2MPZ2</accession>
<gene>
    <name evidence="1" type="ORF">BAUCODRAFT_382186</name>
</gene>
<evidence type="ECO:0000313" key="2">
    <source>
        <dbReference type="Proteomes" id="UP000011761"/>
    </source>
</evidence>
<dbReference type="RefSeq" id="XP_007673971.1">
    <property type="nucleotide sequence ID" value="XM_007675781.1"/>
</dbReference>
<sequence length="106" mass="12002">MLNHSQLVIKSIQAEWVSMDVANTGISEWTKSVLVLDTTLVKPKLHANIVREYVLLLRPHEMYLSYVVLVLITPKRPSSSTVLLPCSFTNSVGDICERKCLYRRGS</sequence>
<reference evidence="1 2" key="1">
    <citation type="journal article" date="2012" name="PLoS Pathog.">
        <title>Diverse lifestyles and strategies of plant pathogenesis encoded in the genomes of eighteen Dothideomycetes fungi.</title>
        <authorList>
            <person name="Ohm R.A."/>
            <person name="Feau N."/>
            <person name="Henrissat B."/>
            <person name="Schoch C.L."/>
            <person name="Horwitz B.A."/>
            <person name="Barry K.W."/>
            <person name="Condon B.J."/>
            <person name="Copeland A.C."/>
            <person name="Dhillon B."/>
            <person name="Glaser F."/>
            <person name="Hesse C.N."/>
            <person name="Kosti I."/>
            <person name="LaButti K."/>
            <person name="Lindquist E.A."/>
            <person name="Lucas S."/>
            <person name="Salamov A.A."/>
            <person name="Bradshaw R.E."/>
            <person name="Ciuffetti L."/>
            <person name="Hamelin R.C."/>
            <person name="Kema G.H.J."/>
            <person name="Lawrence C."/>
            <person name="Scott J.A."/>
            <person name="Spatafora J.W."/>
            <person name="Turgeon B.G."/>
            <person name="de Wit P.J.G.M."/>
            <person name="Zhong S."/>
            <person name="Goodwin S.B."/>
            <person name="Grigoriev I.V."/>
        </authorList>
    </citation>
    <scope>NUCLEOTIDE SEQUENCE [LARGE SCALE GENOMIC DNA]</scope>
    <source>
        <strain evidence="1 2">UAMH 10762</strain>
    </source>
</reference>
<dbReference type="KEGG" id="bcom:BAUCODRAFT_382186"/>
<dbReference type="HOGENOM" id="CLU_2222749_0_0_1"/>
<dbReference type="EMBL" id="KB445552">
    <property type="protein sequence ID" value="EMC98841.1"/>
    <property type="molecule type" value="Genomic_DNA"/>
</dbReference>
<dbReference type="AlphaFoldDB" id="M2MPZ2"/>
<name>M2MPZ2_BAUPA</name>
<proteinExistence type="predicted"/>
<organism evidence="1 2">
    <name type="scientific">Baudoinia panamericana (strain UAMH 10762)</name>
    <name type="common">Angels' share fungus</name>
    <name type="synonym">Baudoinia compniacensis (strain UAMH 10762)</name>
    <dbReference type="NCBI Taxonomy" id="717646"/>
    <lineage>
        <taxon>Eukaryota</taxon>
        <taxon>Fungi</taxon>
        <taxon>Dikarya</taxon>
        <taxon>Ascomycota</taxon>
        <taxon>Pezizomycotina</taxon>
        <taxon>Dothideomycetes</taxon>
        <taxon>Dothideomycetidae</taxon>
        <taxon>Mycosphaerellales</taxon>
        <taxon>Teratosphaeriaceae</taxon>
        <taxon>Baudoinia</taxon>
    </lineage>
</organism>
<dbReference type="GeneID" id="19113468"/>
<dbReference type="Proteomes" id="UP000011761">
    <property type="component" value="Unassembled WGS sequence"/>
</dbReference>
<keyword evidence="2" id="KW-1185">Reference proteome</keyword>
<evidence type="ECO:0000313" key="1">
    <source>
        <dbReference type="EMBL" id="EMC98841.1"/>
    </source>
</evidence>